<feature type="domain" description="Multidrug resistance protein MdtA-like C-terminal permuted SH3" evidence="7">
    <location>
        <begin position="300"/>
        <end position="362"/>
    </location>
</feature>
<protein>
    <submittedName>
        <fullName evidence="8">Multidrug efflux pump subunit AcrA</fullName>
    </submittedName>
</protein>
<comment type="subcellular location">
    <subcellularLocation>
        <location evidence="1">Cell inner membrane</location>
        <topology evidence="1">Lipid-anchor</topology>
    </subcellularLocation>
</comment>
<name>A0ABN8DYN6_9VIBR</name>
<dbReference type="Gene3D" id="1.10.287.470">
    <property type="entry name" value="Helix hairpin bin"/>
    <property type="match status" value="1"/>
</dbReference>
<dbReference type="InterPro" id="IPR058625">
    <property type="entry name" value="MdtA-like_BSH"/>
</dbReference>
<proteinExistence type="inferred from homology"/>
<dbReference type="PANTHER" id="PTHR30158:SF3">
    <property type="entry name" value="MULTIDRUG EFFLUX PUMP SUBUNIT ACRA-RELATED"/>
    <property type="match status" value="1"/>
</dbReference>
<dbReference type="Gene3D" id="2.40.50.100">
    <property type="match status" value="1"/>
</dbReference>
<comment type="similarity">
    <text evidence="2">Belongs to the membrane fusion protein (MFP) (TC 8.A.1) family.</text>
</comment>
<dbReference type="PANTHER" id="PTHR30158">
    <property type="entry name" value="ACRA/E-RELATED COMPONENT OF DRUG EFFLUX TRANSPORTER"/>
    <property type="match status" value="1"/>
</dbReference>
<dbReference type="RefSeq" id="WP_237468559.1">
    <property type="nucleotide sequence ID" value="NZ_CAKLDI010000002.1"/>
</dbReference>
<feature type="domain" description="Multidrug resistance protein MdtA-like alpha-helical hairpin" evidence="4">
    <location>
        <begin position="103"/>
        <end position="171"/>
    </location>
</feature>
<dbReference type="InterPro" id="IPR058627">
    <property type="entry name" value="MdtA-like_C"/>
</dbReference>
<dbReference type="Gene3D" id="2.40.30.170">
    <property type="match status" value="1"/>
</dbReference>
<dbReference type="Pfam" id="PF25876">
    <property type="entry name" value="HH_MFP_RND"/>
    <property type="match status" value="1"/>
</dbReference>
<dbReference type="EMBL" id="CAKLDI010000002">
    <property type="protein sequence ID" value="CAH0535672.1"/>
    <property type="molecule type" value="Genomic_DNA"/>
</dbReference>
<sequence length="387" mass="41391">MRTTFKLASLITAAIWLSGCDSHDQSQQQQPRPPAAVTYMTVANHSQAIQMELPGRTRAFVEAEVRPQVSGIILERSFTEGGMVKEGQSLYQIDDATYKAALIAAQADLKRAQANLTSTRATAKRYKELLNKRGISQQDYDLAQAAYLEAQASVAAAKASINNAEINLTYTKVEAPISGVIGKSNVTSGALVTANQGQPLAQISQLDPINIDIVQSSNQLLNVKKRIASGQLEQPQTTAVTLILDDGTVYAHEGKLQFAEVTVNENTGSVTMRAEFPNPEGLLLPGMFVRAVLTVGTDPDAIVVPQKTVTRNPKGQGIVMVINANNIVEPRIVETGESIGNQWLILSGLKAGDRVIVDGLQKVRPGAPVTPTSVNDAPAETSQKAAQ</sequence>
<dbReference type="SUPFAM" id="SSF111369">
    <property type="entry name" value="HlyD-like secretion proteins"/>
    <property type="match status" value="1"/>
</dbReference>
<keyword evidence="9" id="KW-1185">Reference proteome</keyword>
<evidence type="ECO:0000259" key="7">
    <source>
        <dbReference type="Pfam" id="PF25967"/>
    </source>
</evidence>
<accession>A0ABN8DYN6</accession>
<dbReference type="Proteomes" id="UP000838672">
    <property type="component" value="Unassembled WGS sequence"/>
</dbReference>
<gene>
    <name evidence="8" type="primary">acrA</name>
    <name evidence="8" type="ORF">VST7929_03171</name>
</gene>
<evidence type="ECO:0000259" key="5">
    <source>
        <dbReference type="Pfam" id="PF25917"/>
    </source>
</evidence>
<evidence type="ECO:0000259" key="6">
    <source>
        <dbReference type="Pfam" id="PF25944"/>
    </source>
</evidence>
<feature type="domain" description="Multidrug resistance protein MdtA-like beta-barrel" evidence="6">
    <location>
        <begin position="208"/>
        <end position="296"/>
    </location>
</feature>
<dbReference type="InterPro" id="IPR058626">
    <property type="entry name" value="MdtA-like_b-barrel"/>
</dbReference>
<evidence type="ECO:0000259" key="4">
    <source>
        <dbReference type="Pfam" id="PF25876"/>
    </source>
</evidence>
<feature type="region of interest" description="Disordered" evidence="3">
    <location>
        <begin position="366"/>
        <end position="387"/>
    </location>
</feature>
<evidence type="ECO:0000313" key="9">
    <source>
        <dbReference type="Proteomes" id="UP000838672"/>
    </source>
</evidence>
<dbReference type="InterPro" id="IPR058624">
    <property type="entry name" value="MdtA-like_HH"/>
</dbReference>
<dbReference type="Gene3D" id="2.40.420.20">
    <property type="match status" value="1"/>
</dbReference>
<comment type="caution">
    <text evidence="8">The sequence shown here is derived from an EMBL/GenBank/DDBJ whole genome shotgun (WGS) entry which is preliminary data.</text>
</comment>
<reference evidence="8" key="1">
    <citation type="submission" date="2021-11" db="EMBL/GenBank/DDBJ databases">
        <authorList>
            <person name="Rodrigo-Torres L."/>
            <person name="Arahal R. D."/>
            <person name="Lucena T."/>
        </authorList>
    </citation>
    <scope>NUCLEOTIDE SEQUENCE</scope>
    <source>
        <strain evidence="8">CECT 7929</strain>
    </source>
</reference>
<evidence type="ECO:0000256" key="3">
    <source>
        <dbReference type="SAM" id="MobiDB-lite"/>
    </source>
</evidence>
<dbReference type="NCBIfam" id="TIGR01730">
    <property type="entry name" value="RND_mfp"/>
    <property type="match status" value="1"/>
</dbReference>
<evidence type="ECO:0000256" key="2">
    <source>
        <dbReference type="ARBA" id="ARBA00009477"/>
    </source>
</evidence>
<feature type="compositionally biased region" description="Polar residues" evidence="3">
    <location>
        <begin position="370"/>
        <end position="387"/>
    </location>
</feature>
<dbReference type="Pfam" id="PF25917">
    <property type="entry name" value="BSH_RND"/>
    <property type="match status" value="1"/>
</dbReference>
<organism evidence="8 9">
    <name type="scientific">Vibrio stylophorae</name>
    <dbReference type="NCBI Taxonomy" id="659351"/>
    <lineage>
        <taxon>Bacteria</taxon>
        <taxon>Pseudomonadati</taxon>
        <taxon>Pseudomonadota</taxon>
        <taxon>Gammaproteobacteria</taxon>
        <taxon>Vibrionales</taxon>
        <taxon>Vibrionaceae</taxon>
        <taxon>Vibrio</taxon>
    </lineage>
</organism>
<feature type="domain" description="Multidrug resistance protein MdtA-like barrel-sandwich hybrid" evidence="5">
    <location>
        <begin position="63"/>
        <end position="202"/>
    </location>
</feature>
<dbReference type="Pfam" id="PF25967">
    <property type="entry name" value="RND-MFP_C"/>
    <property type="match status" value="1"/>
</dbReference>
<dbReference type="PROSITE" id="PS51257">
    <property type="entry name" value="PROKAR_LIPOPROTEIN"/>
    <property type="match status" value="1"/>
</dbReference>
<dbReference type="Pfam" id="PF25944">
    <property type="entry name" value="Beta-barrel_RND"/>
    <property type="match status" value="1"/>
</dbReference>
<dbReference type="InterPro" id="IPR006143">
    <property type="entry name" value="RND_pump_MFP"/>
</dbReference>
<evidence type="ECO:0000256" key="1">
    <source>
        <dbReference type="ARBA" id="ARBA00004519"/>
    </source>
</evidence>
<evidence type="ECO:0000313" key="8">
    <source>
        <dbReference type="EMBL" id="CAH0535672.1"/>
    </source>
</evidence>